<dbReference type="PANTHER" id="PTHR12277:SF81">
    <property type="entry name" value="PROTEIN ABHD13"/>
    <property type="match status" value="1"/>
</dbReference>
<dbReference type="SUPFAM" id="SSF53474">
    <property type="entry name" value="alpha/beta-Hydrolases"/>
    <property type="match status" value="1"/>
</dbReference>
<name>A0A0W8E525_9ZZZZ</name>
<gene>
    <name evidence="2" type="ORF">ASZ90_018857</name>
</gene>
<dbReference type="InterPro" id="IPR029058">
    <property type="entry name" value="AB_hydrolase_fold"/>
</dbReference>
<dbReference type="Gene3D" id="3.40.50.1820">
    <property type="entry name" value="alpha/beta hydrolase"/>
    <property type="match status" value="2"/>
</dbReference>
<dbReference type="InterPro" id="IPR022742">
    <property type="entry name" value="Hydrolase_4"/>
</dbReference>
<dbReference type="AlphaFoldDB" id="A0A0W8E525"/>
<dbReference type="Pfam" id="PF12146">
    <property type="entry name" value="Hydrolase_4"/>
    <property type="match status" value="2"/>
</dbReference>
<feature type="domain" description="Serine aminopeptidase S33" evidence="1">
    <location>
        <begin position="184"/>
        <end position="236"/>
    </location>
</feature>
<proteinExistence type="predicted"/>
<organism evidence="2">
    <name type="scientific">hydrocarbon metagenome</name>
    <dbReference type="NCBI Taxonomy" id="938273"/>
    <lineage>
        <taxon>unclassified sequences</taxon>
        <taxon>metagenomes</taxon>
        <taxon>ecological metagenomes</taxon>
    </lineage>
</organism>
<sequence length="256" mass="28814">MPDYSYVDQPYFLQMLFYPRPDFTIPPDNAFDLLIDTGDDARVAARFYSGDKQWPWILYFHGNGEVASDYDDLSALYFSQSINLVVADYRGYGSSSGTPDFTSMVNDAHHVYGVVKNELEKRSYNSDLYIMGRSLGSISALELAFHHQKTFKGLIIESGFASINRLIYHLGIMKPNPDLDQIERECLEMIAEIRIPALIIHGGSDNLVLPGEGKLVYDTLGSSDKEMVIIPRAGHNDVIVRDIPKYFGAIKKLVSK</sequence>
<protein>
    <submittedName>
        <fullName evidence="2">Temperature sensitive supressor-like</fullName>
    </submittedName>
</protein>
<comment type="caution">
    <text evidence="2">The sequence shown here is derived from an EMBL/GenBank/DDBJ whole genome shotgun (WGS) entry which is preliminary data.</text>
</comment>
<evidence type="ECO:0000313" key="2">
    <source>
        <dbReference type="EMBL" id="KUG03714.1"/>
    </source>
</evidence>
<feature type="domain" description="Serine aminopeptidase S33" evidence="1">
    <location>
        <begin position="57"/>
        <end position="164"/>
    </location>
</feature>
<reference evidence="2" key="1">
    <citation type="journal article" date="2015" name="Proc. Natl. Acad. Sci. U.S.A.">
        <title>Networks of energetic and metabolic interactions define dynamics in microbial communities.</title>
        <authorList>
            <person name="Embree M."/>
            <person name="Liu J.K."/>
            <person name="Al-Bassam M.M."/>
            <person name="Zengler K."/>
        </authorList>
    </citation>
    <scope>NUCLEOTIDE SEQUENCE</scope>
</reference>
<dbReference type="PANTHER" id="PTHR12277">
    <property type="entry name" value="ALPHA/BETA HYDROLASE DOMAIN-CONTAINING PROTEIN"/>
    <property type="match status" value="1"/>
</dbReference>
<dbReference type="EMBL" id="LNQE01001870">
    <property type="protein sequence ID" value="KUG03714.1"/>
    <property type="molecule type" value="Genomic_DNA"/>
</dbReference>
<accession>A0A0W8E525</accession>
<evidence type="ECO:0000259" key="1">
    <source>
        <dbReference type="Pfam" id="PF12146"/>
    </source>
</evidence>